<dbReference type="SMART" id="SM00156">
    <property type="entry name" value="PP2Ac"/>
    <property type="match status" value="1"/>
</dbReference>
<gene>
    <name evidence="9" type="primary">PPEF1</name>
    <name evidence="9" type="ORF">SO694_00010146</name>
</gene>
<feature type="compositionally biased region" description="Basic and acidic residues" evidence="7">
    <location>
        <begin position="106"/>
        <end position="115"/>
    </location>
</feature>
<dbReference type="SUPFAM" id="SSF56300">
    <property type="entry name" value="Metallo-dependent phosphatases"/>
    <property type="match status" value="1"/>
</dbReference>
<dbReference type="Gene3D" id="1.10.238.10">
    <property type="entry name" value="EF-hand"/>
    <property type="match status" value="1"/>
</dbReference>
<dbReference type="PANTHER" id="PTHR45668:SF3">
    <property type="entry name" value="SERINE_THREONINE-PROTEIN PHOSPHATASE RDGC"/>
    <property type="match status" value="1"/>
</dbReference>
<dbReference type="InterPro" id="IPR002048">
    <property type="entry name" value="EF_hand_dom"/>
</dbReference>
<dbReference type="InterPro" id="IPR018247">
    <property type="entry name" value="EF_Hand_1_Ca_BS"/>
</dbReference>
<evidence type="ECO:0000256" key="7">
    <source>
        <dbReference type="SAM" id="MobiDB-lite"/>
    </source>
</evidence>
<evidence type="ECO:0000256" key="5">
    <source>
        <dbReference type="ARBA" id="ARBA00023211"/>
    </source>
</evidence>
<evidence type="ECO:0000313" key="9">
    <source>
        <dbReference type="EMBL" id="KAK7254595.1"/>
    </source>
</evidence>
<dbReference type="EMBL" id="JBBJCI010000023">
    <property type="protein sequence ID" value="KAK7254595.1"/>
    <property type="molecule type" value="Genomic_DNA"/>
</dbReference>
<feature type="domain" description="EF-hand" evidence="8">
    <location>
        <begin position="613"/>
        <end position="648"/>
    </location>
</feature>
<organism evidence="9 10">
    <name type="scientific">Aureococcus anophagefferens</name>
    <name type="common">Harmful bloom alga</name>
    <dbReference type="NCBI Taxonomy" id="44056"/>
    <lineage>
        <taxon>Eukaryota</taxon>
        <taxon>Sar</taxon>
        <taxon>Stramenopiles</taxon>
        <taxon>Ochrophyta</taxon>
        <taxon>Pelagophyceae</taxon>
        <taxon>Pelagomonadales</taxon>
        <taxon>Pelagomonadaceae</taxon>
        <taxon>Aureococcus</taxon>
    </lineage>
</organism>
<keyword evidence="3" id="KW-0479">Metal-binding</keyword>
<feature type="region of interest" description="Disordered" evidence="7">
    <location>
        <begin position="68"/>
        <end position="131"/>
    </location>
</feature>
<feature type="region of interest" description="Disordered" evidence="7">
    <location>
        <begin position="835"/>
        <end position="874"/>
    </location>
</feature>
<evidence type="ECO:0000313" key="10">
    <source>
        <dbReference type="Proteomes" id="UP001363151"/>
    </source>
</evidence>
<dbReference type="InterPro" id="IPR029052">
    <property type="entry name" value="Metallo-depent_PP-like"/>
</dbReference>
<feature type="compositionally biased region" description="Acidic residues" evidence="7">
    <location>
        <begin position="116"/>
        <end position="130"/>
    </location>
</feature>
<proteinExistence type="inferred from homology"/>
<accession>A0ABR1GF16</accession>
<dbReference type="PROSITE" id="PS00125">
    <property type="entry name" value="SER_THR_PHOSPHATASE"/>
    <property type="match status" value="1"/>
</dbReference>
<keyword evidence="10" id="KW-1185">Reference proteome</keyword>
<dbReference type="Gene3D" id="3.60.21.10">
    <property type="match status" value="1"/>
</dbReference>
<dbReference type="SMART" id="SM00054">
    <property type="entry name" value="EFh"/>
    <property type="match status" value="2"/>
</dbReference>
<keyword evidence="4" id="KW-0106">Calcium</keyword>
<dbReference type="Proteomes" id="UP001363151">
    <property type="component" value="Unassembled WGS sequence"/>
</dbReference>
<comment type="similarity">
    <text evidence="2 6">Belongs to the PPP phosphatase family.</text>
</comment>
<dbReference type="InterPro" id="IPR051134">
    <property type="entry name" value="PPP_phosphatase"/>
</dbReference>
<evidence type="ECO:0000256" key="1">
    <source>
        <dbReference type="ARBA" id="ARBA00001936"/>
    </source>
</evidence>
<dbReference type="PROSITE" id="PS00018">
    <property type="entry name" value="EF_HAND_1"/>
    <property type="match status" value="1"/>
</dbReference>
<dbReference type="Pfam" id="PF00149">
    <property type="entry name" value="Metallophos"/>
    <property type="match status" value="1"/>
</dbReference>
<name>A0ABR1GF16_AURAN</name>
<dbReference type="EC" id="3.1.3.16" evidence="6"/>
<dbReference type="InterPro" id="IPR004843">
    <property type="entry name" value="Calcineurin-like_PHP"/>
</dbReference>
<comment type="catalytic activity">
    <reaction evidence="6">
        <text>O-phospho-L-threonyl-[protein] + H2O = L-threonyl-[protein] + phosphate</text>
        <dbReference type="Rhea" id="RHEA:47004"/>
        <dbReference type="Rhea" id="RHEA-COMP:11060"/>
        <dbReference type="Rhea" id="RHEA-COMP:11605"/>
        <dbReference type="ChEBI" id="CHEBI:15377"/>
        <dbReference type="ChEBI" id="CHEBI:30013"/>
        <dbReference type="ChEBI" id="CHEBI:43474"/>
        <dbReference type="ChEBI" id="CHEBI:61977"/>
        <dbReference type="EC" id="3.1.3.16"/>
    </reaction>
</comment>
<evidence type="ECO:0000256" key="4">
    <source>
        <dbReference type="ARBA" id="ARBA00022837"/>
    </source>
</evidence>
<dbReference type="PRINTS" id="PR00114">
    <property type="entry name" value="STPHPHTASE"/>
</dbReference>
<keyword evidence="5" id="KW-0464">Manganese</keyword>
<keyword evidence="6" id="KW-0378">Hydrolase</keyword>
<dbReference type="InterPro" id="IPR006186">
    <property type="entry name" value="Ser/Thr-sp_prot-phosphatase"/>
</dbReference>
<evidence type="ECO:0000256" key="6">
    <source>
        <dbReference type="RuleBase" id="RU004273"/>
    </source>
</evidence>
<dbReference type="SUPFAM" id="SSF47473">
    <property type="entry name" value="EF-hand"/>
    <property type="match status" value="1"/>
</dbReference>
<protein>
    <recommendedName>
        <fullName evidence="6">Serine/threonine-protein phosphatase</fullName>
        <ecNumber evidence="6">3.1.3.16</ecNumber>
    </recommendedName>
</protein>
<comment type="cofactor">
    <cofactor evidence="1">
        <name>Mn(2+)</name>
        <dbReference type="ChEBI" id="CHEBI:29035"/>
    </cofactor>
</comment>
<evidence type="ECO:0000259" key="8">
    <source>
        <dbReference type="PROSITE" id="PS50222"/>
    </source>
</evidence>
<feature type="compositionally biased region" description="Basic and acidic residues" evidence="7">
    <location>
        <begin position="72"/>
        <end position="81"/>
    </location>
</feature>
<sequence>MGAGASIPAELDKDAAKECAGTQWKDEYDKLFDKMASNGRITRQQFLKSAPLQRLEQRHSIFNHIDVHAPTNKKDSDERMLRRPTAAAKPQNKDKNAALAAKAAKARAEESKITEGDEDEDEGEVDEAELIVDKDTGKKRRKSDLEMAIEVSKTMEEYAEKRDFDMGKFVSKLVKHYPDMKRVKEGDSINSSDTKFDKLMEKGWPGTINVERSYDGPHLTINDKKSQAHDKGSGPISMDSMYDLASHYFDLLNPEEKKTRGTVFKKKKRRPTMLHPKYVLTILAEYLKVLRDVPNVVRVSTAVSQSVTIVGDLHGQLRDLQLIFEQNSMPSSTNPYVFNGDLVDRGTHSLEVCIILFGLAVADPTCVRINRGNHEDYSVCDTYGFTDEIFTKYPGKMGIEIAELFAEVFAFLPIATVIDDSVLVIHGGLGRYDLEYLNGIARHHFKTLQGVPEELWEGEDYGSIKHDEWQALMDALWSDPQACSGMEPNYKRGAGATWGPDFTEKWLDNEGLTELIRSHECVEFGYEMHHNNRVMTLFSASCYYDGESNWGAYARLNSTTKDKDTDEVVNKSSVTLHQYCCEEDISKMAKWQKHDAAEVTKASVERIRLILYEYKERLREEFSKLDVKKSGSITKTEWARTMSHVVAIRLPWLHLLQHFIPANQASGKTVEYLPFIEELNASFTSVKSSMEVPIPEYIYRNLPELEAVFRLMNVDGTGVVSRAEFENACDSLSMASKSQISAEEKEFLVQQLDPNNTDQISFVDFLNSIRYQYMDTGTAGEGADLSDQPALTAEEVDAMEGESDEEQHDDVEDEPDLEDVKNVKKVRPRELSISVKMKAPSESQASGAGRRVRSASAVGKLRVSRDGAHSANSSTVLASIAARVGK</sequence>
<dbReference type="PROSITE" id="PS50222">
    <property type="entry name" value="EF_HAND_2"/>
    <property type="match status" value="2"/>
</dbReference>
<feature type="domain" description="EF-hand" evidence="8">
    <location>
        <begin position="700"/>
        <end position="735"/>
    </location>
</feature>
<dbReference type="InterPro" id="IPR011992">
    <property type="entry name" value="EF-hand-dom_pair"/>
</dbReference>
<evidence type="ECO:0000256" key="3">
    <source>
        <dbReference type="ARBA" id="ARBA00022723"/>
    </source>
</evidence>
<evidence type="ECO:0000256" key="2">
    <source>
        <dbReference type="ARBA" id="ARBA00008294"/>
    </source>
</evidence>
<dbReference type="PANTHER" id="PTHR45668">
    <property type="entry name" value="SERINE/THREONINE-PROTEIN PHOSPHATASE 5-RELATED"/>
    <property type="match status" value="1"/>
</dbReference>
<reference evidence="9 10" key="1">
    <citation type="submission" date="2024-03" db="EMBL/GenBank/DDBJ databases">
        <title>Aureococcus anophagefferens CCMP1851 and Kratosvirus quantuckense: Draft genome of a second virus-susceptible host strain in the model system.</title>
        <authorList>
            <person name="Chase E."/>
            <person name="Truchon A.R."/>
            <person name="Schepens W."/>
            <person name="Wilhelm S.W."/>
        </authorList>
    </citation>
    <scope>NUCLEOTIDE SEQUENCE [LARGE SCALE GENOMIC DNA]</scope>
    <source>
        <strain evidence="9 10">CCMP1851</strain>
    </source>
</reference>
<comment type="caution">
    <text evidence="9">The sequence shown here is derived from an EMBL/GenBank/DDBJ whole genome shotgun (WGS) entry which is preliminary data.</text>
</comment>